<feature type="transmembrane region" description="Helical" evidence="1">
    <location>
        <begin position="29"/>
        <end position="55"/>
    </location>
</feature>
<evidence type="ECO:0000313" key="2">
    <source>
        <dbReference type="EMBL" id="GAG18517.1"/>
    </source>
</evidence>
<proteinExistence type="predicted"/>
<accession>X0W5G5</accession>
<keyword evidence="1" id="KW-1133">Transmembrane helix</keyword>
<sequence length="137" mass="15769">MFEPDDPMGELGQVLYVGRSFKNREWLDFWVGLAIWAIIGLLMVLFAPFAAYAAVRDWFRPRTLKFRYWAADKVRPKAGLRAPTSGQSDLVQEFIEYELACVVGRETMTGRNQLISHIGHMEDELADMRSLASDLRR</sequence>
<name>X0W5G5_9ZZZZ</name>
<dbReference type="EMBL" id="BARS01038081">
    <property type="protein sequence ID" value="GAG18517.1"/>
    <property type="molecule type" value="Genomic_DNA"/>
</dbReference>
<protein>
    <submittedName>
        <fullName evidence="2">Uncharacterized protein</fullName>
    </submittedName>
</protein>
<feature type="non-terminal residue" evidence="2">
    <location>
        <position position="137"/>
    </location>
</feature>
<keyword evidence="1" id="KW-0472">Membrane</keyword>
<keyword evidence="1" id="KW-0812">Transmembrane</keyword>
<organism evidence="2">
    <name type="scientific">marine sediment metagenome</name>
    <dbReference type="NCBI Taxonomy" id="412755"/>
    <lineage>
        <taxon>unclassified sequences</taxon>
        <taxon>metagenomes</taxon>
        <taxon>ecological metagenomes</taxon>
    </lineage>
</organism>
<reference evidence="2" key="1">
    <citation type="journal article" date="2014" name="Front. Microbiol.">
        <title>High frequency of phylogenetically diverse reductive dehalogenase-homologous genes in deep subseafloor sedimentary metagenomes.</title>
        <authorList>
            <person name="Kawai M."/>
            <person name="Futagami T."/>
            <person name="Toyoda A."/>
            <person name="Takaki Y."/>
            <person name="Nishi S."/>
            <person name="Hori S."/>
            <person name="Arai W."/>
            <person name="Tsubouchi T."/>
            <person name="Morono Y."/>
            <person name="Uchiyama I."/>
            <person name="Ito T."/>
            <person name="Fujiyama A."/>
            <person name="Inagaki F."/>
            <person name="Takami H."/>
        </authorList>
    </citation>
    <scope>NUCLEOTIDE SEQUENCE</scope>
    <source>
        <strain evidence="2">Expedition CK06-06</strain>
    </source>
</reference>
<gene>
    <name evidence="2" type="ORF">S01H1_58298</name>
</gene>
<dbReference type="AlphaFoldDB" id="X0W5G5"/>
<comment type="caution">
    <text evidence="2">The sequence shown here is derived from an EMBL/GenBank/DDBJ whole genome shotgun (WGS) entry which is preliminary data.</text>
</comment>
<evidence type="ECO:0000256" key="1">
    <source>
        <dbReference type="SAM" id="Phobius"/>
    </source>
</evidence>